<feature type="domain" description="Photosynthesis system II assembly factor Ycf48/Hcf136-like" evidence="5">
    <location>
        <begin position="224"/>
        <end position="333"/>
    </location>
</feature>
<organism evidence="6 7">
    <name type="scientific">Posidoniimonas corsicana</name>
    <dbReference type="NCBI Taxonomy" id="1938618"/>
    <lineage>
        <taxon>Bacteria</taxon>
        <taxon>Pseudomonadati</taxon>
        <taxon>Planctomycetota</taxon>
        <taxon>Planctomycetia</taxon>
        <taxon>Pirellulales</taxon>
        <taxon>Lacipirellulaceae</taxon>
        <taxon>Posidoniimonas</taxon>
    </lineage>
</organism>
<name>A0A5C5VEI4_9BACT</name>
<dbReference type="AlphaFoldDB" id="A0A5C5VEI4"/>
<dbReference type="RefSeq" id="WP_146564416.1">
    <property type="nucleotide sequence ID" value="NZ_SIHJ01000001.1"/>
</dbReference>
<sequence length="996" mass="106532" precursor="true">MPSHRSVVPTLLALASLVCPPAVQADQPTPFAVAAEDAALRGVCFIDHQRGWAVGDHGVILGTVDGGRSWGRQATPVECPLHGVSFVDRKHGWAVGGVTTPYTHSSHGVVLFTDNGGYTWSVLHDPLLPRLRGVRFFSRTHGVAFGESSHASPSGVFETRDGGRHWEALHSDRACDWIAASLPAPGVGLLLDSRGQIGRMKGAIVELGDEPQPHADRFLCATLDREGRGWVAGEASHLRATDDAGQSWRELAADGPIQWRGVEARDRRVWLVGSPGTLIASTEDNGETWAWRRTGVSTPLNAVTFVDDRRGWAVGELGAILATDDGGQHWRAQRQGKSRCAVVVVAPTPEAMPLEMIAKLAASEGYRTAGLAVFAEPGASGGQQNRLHEALTGCGAAYARLMPGFALPRSTLDAKSEVVQQRLQQDLDSDPAARLTKSLALQLAMLRPDVVLTTPSAERGASQLVEAAVLKAAAGADDPELNQLGLAAWKPKRVLRLATHRRASQAGISTSDFDPQLGSSLLQQTRPFRGLTANAPGDPPARLGWTSLAGGLAPSSSTGDPLAGLVVERGGDARRPYTQPDTAGLAALKAQAAKQQEFNTLLEQSAGGSTWANRTLQLTGGLDADAGAQQLLDLAWEYRRAGKSRLAADTFYLLARRYPDHAVAEHALDWMLRYYSSSETATHARAAYETLQKSAPLANVSSRLPAQPDEWAPQLTLAEHQGRALTLSEYVEQARPVMFSDPRLRLALAAAARRQDQRDRGDLLLTALGKSGSAEHFRRCVQAESWLNDPHGAPGKPTLAVAVAAERPLLDGDLSDPCWKALPDAGAGAGGARIRFAQDDQFLYLAIVADKLPGAAYPVGDAARPRDADLRGYDRVAVRLDLDRDYETAFELTVDCRGWTHDACWGDDSWDPRWYVASKMGDNTWTVEAAVPLKELGCDTPPSGAWAVSVERQSPGRPPSPWTGAAVADATPDAYGLLTLPSTPEPAPVAAAVEMP</sequence>
<dbReference type="PANTHER" id="PTHR47199">
    <property type="entry name" value="PHOTOSYSTEM II STABILITY/ASSEMBLY FACTOR HCF136, CHLOROPLASTIC"/>
    <property type="match status" value="1"/>
</dbReference>
<dbReference type="GO" id="GO:0009523">
    <property type="term" value="C:photosystem II"/>
    <property type="evidence" value="ECO:0007669"/>
    <property type="project" value="UniProtKB-KW"/>
</dbReference>
<dbReference type="InterPro" id="IPR015943">
    <property type="entry name" value="WD40/YVTN_repeat-like_dom_sf"/>
</dbReference>
<protein>
    <submittedName>
        <fullName evidence="6">Ycf48-like protein</fullName>
    </submittedName>
</protein>
<comment type="caution">
    <text evidence="6">The sequence shown here is derived from an EMBL/GenBank/DDBJ whole genome shotgun (WGS) entry which is preliminary data.</text>
</comment>
<feature type="signal peptide" evidence="4">
    <location>
        <begin position="1"/>
        <end position="25"/>
    </location>
</feature>
<dbReference type="Gene3D" id="2.60.40.1190">
    <property type="match status" value="1"/>
</dbReference>
<dbReference type="Proteomes" id="UP000316714">
    <property type="component" value="Unassembled WGS sequence"/>
</dbReference>
<evidence type="ECO:0000313" key="7">
    <source>
        <dbReference type="Proteomes" id="UP000316714"/>
    </source>
</evidence>
<gene>
    <name evidence="6" type="ORF">KOR34_20010</name>
</gene>
<dbReference type="SUPFAM" id="SSF50939">
    <property type="entry name" value="Sialidases"/>
    <property type="match status" value="1"/>
</dbReference>
<dbReference type="EMBL" id="SIHJ01000001">
    <property type="protein sequence ID" value="TWT37054.1"/>
    <property type="molecule type" value="Genomic_DNA"/>
</dbReference>
<dbReference type="GO" id="GO:0015979">
    <property type="term" value="P:photosynthesis"/>
    <property type="evidence" value="ECO:0007669"/>
    <property type="project" value="UniProtKB-KW"/>
</dbReference>
<feature type="region of interest" description="Disordered" evidence="3">
    <location>
        <begin position="529"/>
        <end position="556"/>
    </location>
</feature>
<accession>A0A5C5VEI4</accession>
<feature type="domain" description="Photosynthesis system II assembly factor Ycf48/Hcf136-like" evidence="5">
    <location>
        <begin position="39"/>
        <end position="174"/>
    </location>
</feature>
<dbReference type="PANTHER" id="PTHR47199:SF2">
    <property type="entry name" value="PHOTOSYSTEM II STABILITY_ASSEMBLY FACTOR HCF136, CHLOROPLASTIC"/>
    <property type="match status" value="1"/>
</dbReference>
<keyword evidence="1" id="KW-0602">Photosynthesis</keyword>
<dbReference type="CDD" id="cd15482">
    <property type="entry name" value="Sialidase_non-viral"/>
    <property type="match status" value="1"/>
</dbReference>
<keyword evidence="7" id="KW-1185">Reference proteome</keyword>
<feature type="chain" id="PRO_5022766582" evidence="4">
    <location>
        <begin position="26"/>
        <end position="996"/>
    </location>
</feature>
<dbReference type="InterPro" id="IPR036278">
    <property type="entry name" value="Sialidase_sf"/>
</dbReference>
<dbReference type="Pfam" id="PF14870">
    <property type="entry name" value="PSII_BNR"/>
    <property type="match status" value="2"/>
</dbReference>
<proteinExistence type="predicted"/>
<evidence type="ECO:0000259" key="5">
    <source>
        <dbReference type="Pfam" id="PF14870"/>
    </source>
</evidence>
<keyword evidence="2" id="KW-0604">Photosystem II</keyword>
<keyword evidence="4" id="KW-0732">Signal</keyword>
<dbReference type="OrthoDB" id="226401at2"/>
<evidence type="ECO:0000256" key="2">
    <source>
        <dbReference type="ARBA" id="ARBA00023276"/>
    </source>
</evidence>
<dbReference type="Gene3D" id="2.130.10.10">
    <property type="entry name" value="YVTN repeat-like/Quinoprotein amine dehydrogenase"/>
    <property type="match status" value="2"/>
</dbReference>
<evidence type="ECO:0000256" key="3">
    <source>
        <dbReference type="SAM" id="MobiDB-lite"/>
    </source>
</evidence>
<evidence type="ECO:0000313" key="6">
    <source>
        <dbReference type="EMBL" id="TWT37054.1"/>
    </source>
</evidence>
<dbReference type="InterPro" id="IPR028203">
    <property type="entry name" value="PSII_CF48-like_dom"/>
</dbReference>
<evidence type="ECO:0000256" key="1">
    <source>
        <dbReference type="ARBA" id="ARBA00022531"/>
    </source>
</evidence>
<reference evidence="6 7" key="1">
    <citation type="submission" date="2019-02" db="EMBL/GenBank/DDBJ databases">
        <title>Deep-cultivation of Planctomycetes and their phenomic and genomic characterization uncovers novel biology.</title>
        <authorList>
            <person name="Wiegand S."/>
            <person name="Jogler M."/>
            <person name="Boedeker C."/>
            <person name="Pinto D."/>
            <person name="Vollmers J."/>
            <person name="Rivas-Marin E."/>
            <person name="Kohn T."/>
            <person name="Peeters S.H."/>
            <person name="Heuer A."/>
            <person name="Rast P."/>
            <person name="Oberbeckmann S."/>
            <person name="Bunk B."/>
            <person name="Jeske O."/>
            <person name="Meyerdierks A."/>
            <person name="Storesund J.E."/>
            <person name="Kallscheuer N."/>
            <person name="Luecker S."/>
            <person name="Lage O.M."/>
            <person name="Pohl T."/>
            <person name="Merkel B.J."/>
            <person name="Hornburger P."/>
            <person name="Mueller R.-W."/>
            <person name="Bruemmer F."/>
            <person name="Labrenz M."/>
            <person name="Spormann A.M."/>
            <person name="Op Den Camp H."/>
            <person name="Overmann J."/>
            <person name="Amann R."/>
            <person name="Jetten M.S.M."/>
            <person name="Mascher T."/>
            <person name="Medema M.H."/>
            <person name="Devos D.P."/>
            <person name="Kaster A.-K."/>
            <person name="Ovreas L."/>
            <person name="Rohde M."/>
            <person name="Galperin M.Y."/>
            <person name="Jogler C."/>
        </authorList>
    </citation>
    <scope>NUCLEOTIDE SEQUENCE [LARGE SCALE GENOMIC DNA]</scope>
    <source>
        <strain evidence="6 7">KOR34</strain>
    </source>
</reference>
<dbReference type="SUPFAM" id="SSF49344">
    <property type="entry name" value="CBD9-like"/>
    <property type="match status" value="1"/>
</dbReference>
<evidence type="ECO:0000256" key="4">
    <source>
        <dbReference type="SAM" id="SignalP"/>
    </source>
</evidence>